<dbReference type="Proteomes" id="UP000273143">
    <property type="component" value="Chromosome"/>
</dbReference>
<dbReference type="RefSeq" id="WP_127164725.1">
    <property type="nucleotide sequence ID" value="NZ_CP029822.1"/>
</dbReference>
<evidence type="ECO:0000259" key="4">
    <source>
        <dbReference type="PROSITE" id="PS50931"/>
    </source>
</evidence>
<dbReference type="InterPro" id="IPR000847">
    <property type="entry name" value="LysR_HTH_N"/>
</dbReference>
<dbReference type="InterPro" id="IPR036388">
    <property type="entry name" value="WH-like_DNA-bd_sf"/>
</dbReference>
<dbReference type="Gene3D" id="1.10.10.10">
    <property type="entry name" value="Winged helix-like DNA-binding domain superfamily/Winged helix DNA-binding domain"/>
    <property type="match status" value="1"/>
</dbReference>
<keyword evidence="2" id="KW-0805">Transcription regulation</keyword>
<dbReference type="PROSITE" id="PS50931">
    <property type="entry name" value="HTH_LYSR"/>
    <property type="match status" value="1"/>
</dbReference>
<reference evidence="6" key="1">
    <citation type="submission" date="2018-06" db="EMBL/GenBank/DDBJ databases">
        <title>Complete genome of Pseudomonas insecticola strain QZS01.</title>
        <authorList>
            <person name="Wang J."/>
            <person name="Su Q."/>
        </authorList>
    </citation>
    <scope>NUCLEOTIDE SEQUENCE [LARGE SCALE GENOMIC DNA]</scope>
    <source>
        <strain evidence="6">QZS01</strain>
    </source>
</reference>
<protein>
    <submittedName>
        <fullName evidence="5">LysR family transcriptional regulator</fullName>
    </submittedName>
</protein>
<dbReference type="AlphaFoldDB" id="A0A451EQF9"/>
<dbReference type="Gene3D" id="3.40.190.290">
    <property type="match status" value="1"/>
</dbReference>
<organism evidence="5 6">
    <name type="scientific">Entomomonas moraniae</name>
    <dbReference type="NCBI Taxonomy" id="2213226"/>
    <lineage>
        <taxon>Bacteria</taxon>
        <taxon>Pseudomonadati</taxon>
        <taxon>Pseudomonadota</taxon>
        <taxon>Gammaproteobacteria</taxon>
        <taxon>Pseudomonadales</taxon>
        <taxon>Pseudomonadaceae</taxon>
        <taxon>Entomomonas</taxon>
    </lineage>
</organism>
<evidence type="ECO:0000256" key="2">
    <source>
        <dbReference type="ARBA" id="ARBA00023015"/>
    </source>
</evidence>
<accession>A0A451EQF9</accession>
<dbReference type="GO" id="GO:0003700">
    <property type="term" value="F:DNA-binding transcription factor activity"/>
    <property type="evidence" value="ECO:0007669"/>
    <property type="project" value="InterPro"/>
</dbReference>
<dbReference type="EMBL" id="CP029822">
    <property type="protein sequence ID" value="AZS52075.1"/>
    <property type="molecule type" value="Genomic_DNA"/>
</dbReference>
<keyword evidence="6" id="KW-1185">Reference proteome</keyword>
<dbReference type="SUPFAM" id="SSF53850">
    <property type="entry name" value="Periplasmic binding protein-like II"/>
    <property type="match status" value="1"/>
</dbReference>
<comment type="similarity">
    <text evidence="1">Belongs to the LysR transcriptional regulatory family.</text>
</comment>
<evidence type="ECO:0000313" key="5">
    <source>
        <dbReference type="EMBL" id="AZS52075.1"/>
    </source>
</evidence>
<dbReference type="PANTHER" id="PTHR30126:SF91">
    <property type="entry name" value="LYSR FAMILY TRANSCRIPTIONAL REGULATOR"/>
    <property type="match status" value="1"/>
</dbReference>
<dbReference type="InterPro" id="IPR036390">
    <property type="entry name" value="WH_DNA-bd_sf"/>
</dbReference>
<keyword evidence="3" id="KW-0804">Transcription</keyword>
<name>A0A451EQF9_9GAMM</name>
<dbReference type="KEGG" id="emo:DM558_15415"/>
<dbReference type="PANTHER" id="PTHR30126">
    <property type="entry name" value="HTH-TYPE TRANSCRIPTIONAL REGULATOR"/>
    <property type="match status" value="1"/>
</dbReference>
<dbReference type="SUPFAM" id="SSF46785">
    <property type="entry name" value="Winged helix' DNA-binding domain"/>
    <property type="match status" value="1"/>
</dbReference>
<dbReference type="Pfam" id="PF00126">
    <property type="entry name" value="HTH_1"/>
    <property type="match status" value="1"/>
</dbReference>
<evidence type="ECO:0000256" key="3">
    <source>
        <dbReference type="ARBA" id="ARBA00023163"/>
    </source>
</evidence>
<evidence type="ECO:0000256" key="1">
    <source>
        <dbReference type="ARBA" id="ARBA00009437"/>
    </source>
</evidence>
<dbReference type="GO" id="GO:0000976">
    <property type="term" value="F:transcription cis-regulatory region binding"/>
    <property type="evidence" value="ECO:0007669"/>
    <property type="project" value="TreeGrafter"/>
</dbReference>
<evidence type="ECO:0000313" key="6">
    <source>
        <dbReference type="Proteomes" id="UP000273143"/>
    </source>
</evidence>
<proteinExistence type="inferred from homology"/>
<sequence>MPAIHFTLAQIEAFACVCETNNLSLAATKLQKSRTTISELIDSLEINLGYILFDRTKRPLQLTAEGKKLYTQARLFLHEANIFDQLAMQMPKEIKHTITLCYDCFIPLSFIKKLIAYCEQQRIKLNLLNIERPQAEKRLLTGEADIGIYPAANRMINADFKWSAIGTIELGIYANKCFFSNLQTNISILELASSNQFIPFIQLPDQLGKIIKISDNIQQITNIELLKELLDNKKGWSLLPTHLFTESYKNISRFHTELGNKGMMLSIVCIWKPTANKQLQQIIQQIINHIDL</sequence>
<feature type="domain" description="HTH lysR-type" evidence="4">
    <location>
        <begin position="6"/>
        <end position="63"/>
    </location>
</feature>
<gene>
    <name evidence="5" type="ORF">DM558_15415</name>
</gene>